<keyword evidence="12" id="KW-1185">Reference proteome</keyword>
<keyword evidence="9" id="KW-0732">Signal</keyword>
<dbReference type="Gene3D" id="3.40.190.10">
    <property type="entry name" value="Periplasmic binding protein-like II"/>
    <property type="match status" value="1"/>
</dbReference>
<evidence type="ECO:0000256" key="8">
    <source>
        <dbReference type="RuleBase" id="RU363032"/>
    </source>
</evidence>
<accession>A0A095WVB3</accession>
<dbReference type="eggNOG" id="COG1732">
    <property type="taxonomic scope" value="Bacteria"/>
</dbReference>
<dbReference type="InterPro" id="IPR000515">
    <property type="entry name" value="MetI-like"/>
</dbReference>
<evidence type="ECO:0000256" key="4">
    <source>
        <dbReference type="ARBA" id="ARBA00022989"/>
    </source>
</evidence>
<dbReference type="PANTHER" id="PTHR30177">
    <property type="entry name" value="GLYCINE BETAINE/L-PROLINE TRANSPORT SYSTEM PERMEASE PROTEIN PROW"/>
    <property type="match status" value="1"/>
</dbReference>
<dbReference type="STRING" id="1265313.HRUBRA_02839"/>
<gene>
    <name evidence="11" type="ORF">HRUBRA_02839</name>
</gene>
<dbReference type="AlphaFoldDB" id="A0A095WVB3"/>
<keyword evidence="2 8" id="KW-0813">Transport</keyword>
<dbReference type="InterPro" id="IPR007210">
    <property type="entry name" value="ABC_Gly_betaine_transp_sub-bd"/>
</dbReference>
<dbReference type="Gene3D" id="1.10.3720.10">
    <property type="entry name" value="MetI-like"/>
    <property type="match status" value="1"/>
</dbReference>
<feature type="chain" id="PRO_5001920614" description="ABC transmembrane type-1 domain-containing protein" evidence="9">
    <location>
        <begin position="24"/>
        <end position="496"/>
    </location>
</feature>
<dbReference type="RefSeq" id="WP_084592474.1">
    <property type="nucleotide sequence ID" value="NZ_KN234753.1"/>
</dbReference>
<dbReference type="CDD" id="cd06261">
    <property type="entry name" value="TM_PBP2"/>
    <property type="match status" value="1"/>
</dbReference>
<feature type="transmembrane region" description="Helical" evidence="8">
    <location>
        <begin position="457"/>
        <end position="479"/>
    </location>
</feature>
<dbReference type="PANTHER" id="PTHR30177:SF4">
    <property type="entry name" value="OSMOPROTECTANT IMPORT PERMEASE PROTEIN OSMW"/>
    <property type="match status" value="1"/>
</dbReference>
<dbReference type="Proteomes" id="UP000029640">
    <property type="component" value="Unassembled WGS sequence"/>
</dbReference>
<dbReference type="SUPFAM" id="SSF161098">
    <property type="entry name" value="MetI-like"/>
    <property type="match status" value="1"/>
</dbReference>
<evidence type="ECO:0000256" key="1">
    <source>
        <dbReference type="ARBA" id="ARBA00004651"/>
    </source>
</evidence>
<feature type="domain" description="ABC transmembrane type-1" evidence="10">
    <location>
        <begin position="297"/>
        <end position="476"/>
    </location>
</feature>
<dbReference type="GO" id="GO:0043190">
    <property type="term" value="C:ATP-binding cassette (ABC) transporter complex"/>
    <property type="evidence" value="ECO:0007669"/>
    <property type="project" value="InterPro"/>
</dbReference>
<evidence type="ECO:0000256" key="5">
    <source>
        <dbReference type="ARBA" id="ARBA00023136"/>
    </source>
</evidence>
<dbReference type="PROSITE" id="PS50928">
    <property type="entry name" value="ABC_TM1"/>
    <property type="match status" value="1"/>
</dbReference>
<evidence type="ECO:0000256" key="3">
    <source>
        <dbReference type="ARBA" id="ARBA00022692"/>
    </source>
</evidence>
<name>A0A095WVB3_9GAMM</name>
<evidence type="ECO:0000313" key="12">
    <source>
        <dbReference type="Proteomes" id="UP000029640"/>
    </source>
</evidence>
<dbReference type="OrthoDB" id="9782004at2"/>
<evidence type="ECO:0000313" key="11">
    <source>
        <dbReference type="EMBL" id="KGE02574.1"/>
    </source>
</evidence>
<reference evidence="11 12" key="1">
    <citation type="journal article" date="2014" name="Genome Announc.">
        <title>Genome Sequence of Gammaproteobacterial Pseudohaliea rubra Type Strain DSM 19751, Isolated from Coastal Seawater of the Mediterranean Sea.</title>
        <authorList>
            <person name="Spring S."/>
            <person name="Fiebig A."/>
            <person name="Riedel T."/>
            <person name="Goker M."/>
            <person name="Klenk H.P."/>
        </authorList>
    </citation>
    <scope>NUCLEOTIDE SEQUENCE [LARGE SCALE GENOMIC DNA]</scope>
    <source>
        <strain evidence="11 12">DSM 19751</strain>
    </source>
</reference>
<dbReference type="InterPro" id="IPR035906">
    <property type="entry name" value="MetI-like_sf"/>
</dbReference>
<keyword evidence="3 8" id="KW-0812">Transmembrane</keyword>
<protein>
    <recommendedName>
        <fullName evidence="10">ABC transmembrane type-1 domain-containing protein</fullName>
    </recommendedName>
</protein>
<dbReference type="GO" id="GO:0031460">
    <property type="term" value="P:glycine betaine transport"/>
    <property type="evidence" value="ECO:0007669"/>
    <property type="project" value="UniProtKB-ARBA"/>
</dbReference>
<evidence type="ECO:0000256" key="2">
    <source>
        <dbReference type="ARBA" id="ARBA00022448"/>
    </source>
</evidence>
<feature type="transmembrane region" description="Helical" evidence="8">
    <location>
        <begin position="411"/>
        <end position="437"/>
    </location>
</feature>
<comment type="subcellular location">
    <subcellularLocation>
        <location evidence="1 8">Cell membrane</location>
        <topology evidence="1 8">Multi-pass membrane protein</topology>
    </subcellularLocation>
</comment>
<dbReference type="Gene3D" id="3.40.190.120">
    <property type="entry name" value="Osmoprotection protein (prox), domain 2"/>
    <property type="match status" value="1"/>
</dbReference>
<comment type="similarity">
    <text evidence="6">In the C-terminal section; belongs to the OsmX family.</text>
</comment>
<dbReference type="HOGENOM" id="CLU_577198_0_0_6"/>
<evidence type="ECO:0000256" key="6">
    <source>
        <dbReference type="ARBA" id="ARBA00035642"/>
    </source>
</evidence>
<dbReference type="Pfam" id="PF00528">
    <property type="entry name" value="BPD_transp_1"/>
    <property type="match status" value="1"/>
</dbReference>
<keyword evidence="5 8" id="KW-0472">Membrane</keyword>
<comment type="caution">
    <text evidence="11">The sequence shown here is derived from an EMBL/GenBank/DDBJ whole genome shotgun (WGS) entry which is preliminary data.</text>
</comment>
<dbReference type="eggNOG" id="COG1174">
    <property type="taxonomic scope" value="Bacteria"/>
</dbReference>
<dbReference type="GO" id="GO:0022857">
    <property type="term" value="F:transmembrane transporter activity"/>
    <property type="evidence" value="ECO:0007669"/>
    <property type="project" value="InterPro"/>
</dbReference>
<evidence type="ECO:0000259" key="10">
    <source>
        <dbReference type="PROSITE" id="PS50928"/>
    </source>
</evidence>
<dbReference type="InterPro" id="IPR051204">
    <property type="entry name" value="ABC_transp_perm/SBD"/>
</dbReference>
<comment type="similarity">
    <text evidence="7">In the N-terminal section; belongs to the binding-protein-dependent transport system permease family.</text>
</comment>
<organism evidence="11 12">
    <name type="scientific">Pseudohaliea rubra DSM 19751</name>
    <dbReference type="NCBI Taxonomy" id="1265313"/>
    <lineage>
        <taxon>Bacteria</taxon>
        <taxon>Pseudomonadati</taxon>
        <taxon>Pseudomonadota</taxon>
        <taxon>Gammaproteobacteria</taxon>
        <taxon>Cellvibrionales</taxon>
        <taxon>Halieaceae</taxon>
        <taxon>Pseudohaliea</taxon>
    </lineage>
</organism>
<dbReference type="EMBL" id="AUVB01000089">
    <property type="protein sequence ID" value="KGE02574.1"/>
    <property type="molecule type" value="Genomic_DNA"/>
</dbReference>
<dbReference type="SUPFAM" id="SSF53850">
    <property type="entry name" value="Periplasmic binding protein-like II"/>
    <property type="match status" value="1"/>
</dbReference>
<comment type="similarity">
    <text evidence="8">Belongs to the binding-protein-dependent transport system permease family.</text>
</comment>
<evidence type="ECO:0000256" key="9">
    <source>
        <dbReference type="SAM" id="SignalP"/>
    </source>
</evidence>
<proteinExistence type="inferred from homology"/>
<evidence type="ECO:0000256" key="7">
    <source>
        <dbReference type="ARBA" id="ARBA00035652"/>
    </source>
</evidence>
<dbReference type="FunFam" id="1.10.3720.10:FF:000001">
    <property type="entry name" value="Glycine betaine ABC transporter, permease"/>
    <property type="match status" value="1"/>
</dbReference>
<dbReference type="Pfam" id="PF04069">
    <property type="entry name" value="OpuAC"/>
    <property type="match status" value="1"/>
</dbReference>
<sequence length="496" mass="51485">MSRVCARLLLLLLLLLECSTASALTVGSKSFAESHVLAEIAAQLLEREGFAVERAHGLGGSLIAWEALSAGAIDVYPAYTGTLARAVLQAPELAGEALRERLRAEGFELLPGLGFDNSYAIAIAGRLGREHGLARLSELAGRPALRLGFSHEFLRRGDGWEALARHYGLPQQPRGLEHALAYRAVAAGELDGTDAYTTDGELTVHDLVLLEDDRGFFPRYEAALLVRNDLPAAARTALAGLSGRIDAATMRGLNHRVSAGGESPAAVAATFLDRAGLAPASAVGGPPTLARQVLARTGEHLRLTGLALFAGCLVAIPGALLLADRPLSARAFLYATGLVQTIPALALLALLVPLLGLGTGTAIGALFLYSLLPVARNTLSGLLSVDPILLEVADGIGLTRRQRLLRVQLPLAAPAVLAGVKTAAVVSVGTATLAAFVGAGGLGEPIITGLTLNDQRLILAGAIPAALLALAVELLFELLERALVPAHLRPRKAGGV</sequence>
<feature type="signal peptide" evidence="9">
    <location>
        <begin position="1"/>
        <end position="23"/>
    </location>
</feature>
<feature type="transmembrane region" description="Helical" evidence="8">
    <location>
        <begin position="344"/>
        <end position="372"/>
    </location>
</feature>
<feature type="transmembrane region" description="Helical" evidence="8">
    <location>
        <begin position="303"/>
        <end position="323"/>
    </location>
</feature>
<keyword evidence="4 8" id="KW-1133">Transmembrane helix</keyword>